<evidence type="ECO:0000313" key="1">
    <source>
        <dbReference type="EMBL" id="WHT95732.1"/>
    </source>
</evidence>
<gene>
    <name evidence="1" type="ORF">KOF27_21175</name>
</gene>
<evidence type="ECO:0000313" key="2">
    <source>
        <dbReference type="Proteomes" id="UP000682358"/>
    </source>
</evidence>
<accession>A0AAJ6FQN4</accession>
<keyword evidence="1" id="KW-0614">Plasmid</keyword>
<dbReference type="Proteomes" id="UP000682358">
    <property type="component" value="Plasmid p15628A_320"/>
</dbReference>
<proteinExistence type="predicted"/>
<name>A0AAJ6FQN4_PRORE</name>
<dbReference type="EMBL" id="CP123373">
    <property type="protein sequence ID" value="WHT95732.1"/>
    <property type="molecule type" value="Genomic_DNA"/>
</dbReference>
<sequence>MNKTMKSDELTQFLADIEQAVRRYVGEDVDIAMSISSRGEVPEKSLTITIGQLSELDFHFKSTRQD</sequence>
<protein>
    <submittedName>
        <fullName evidence="1">Uncharacterized protein</fullName>
    </submittedName>
</protein>
<geneLocation type="plasmid" evidence="1 2">
    <name>p15628A_320</name>
</geneLocation>
<reference evidence="1" key="1">
    <citation type="submission" date="2023-04" db="EMBL/GenBank/DDBJ databases">
        <title>Co-integrate Col3M blaNDM-1-harbouring plasmids in clinical Providencia rettgeri isolates from Argentina.</title>
        <authorList>
            <person name="de Belder D."/>
            <person name="Martino F."/>
            <person name="Tijet N."/>
            <person name="Melano R.G."/>
            <person name="Faccone D."/>
            <person name="de Mendieta J.M."/>
            <person name="Rapoport M."/>
            <person name="Albornoz E."/>
            <person name="Petroni A."/>
            <person name="Tuduri E."/>
            <person name="Derdoy L."/>
            <person name="Cogut S."/>
            <person name="Errecalde L."/>
            <person name="Pasteran F."/>
            <person name="Corso A."/>
            <person name="Gomez S.A."/>
        </authorList>
    </citation>
    <scope>NUCLEOTIDE SEQUENCE</scope>
    <source>
        <strain evidence="1">PreM15628</strain>
        <plasmid evidence="1">p15628A_320</plasmid>
    </source>
</reference>
<dbReference type="AlphaFoldDB" id="A0AAJ6FQN4"/>
<dbReference type="RefSeq" id="WP_283656805.1">
    <property type="nucleotide sequence ID" value="NZ_CP123366.1"/>
</dbReference>
<organism evidence="1 2">
    <name type="scientific">Providencia rettgeri</name>
    <dbReference type="NCBI Taxonomy" id="587"/>
    <lineage>
        <taxon>Bacteria</taxon>
        <taxon>Pseudomonadati</taxon>
        <taxon>Pseudomonadota</taxon>
        <taxon>Gammaproteobacteria</taxon>
        <taxon>Enterobacterales</taxon>
        <taxon>Morganellaceae</taxon>
        <taxon>Providencia</taxon>
    </lineage>
</organism>